<accession>A0A4W5NM56</accession>
<dbReference type="STRING" id="62062.ENSHHUP00000051028"/>
<protein>
    <recommendedName>
        <fullName evidence="4">Olfactomedin-like domain-containing protein</fullName>
    </recommendedName>
</protein>
<reference evidence="2" key="3">
    <citation type="submission" date="2025-09" db="UniProtKB">
        <authorList>
            <consortium name="Ensembl"/>
        </authorList>
    </citation>
    <scope>IDENTIFICATION</scope>
</reference>
<keyword evidence="1" id="KW-0732">Signal</keyword>
<dbReference type="Ensembl" id="ENSHHUT00000052836.1">
    <property type="protein sequence ID" value="ENSHHUP00000051028.1"/>
    <property type="gene ID" value="ENSHHUG00000030752.1"/>
</dbReference>
<name>A0A4W5NM56_9TELE</name>
<feature type="signal peptide" evidence="1">
    <location>
        <begin position="1"/>
        <end position="18"/>
    </location>
</feature>
<keyword evidence="3" id="KW-1185">Reference proteome</keyword>
<dbReference type="AlphaFoldDB" id="A0A4W5NM56"/>
<evidence type="ECO:0008006" key="4">
    <source>
        <dbReference type="Google" id="ProtNLM"/>
    </source>
</evidence>
<dbReference type="Proteomes" id="UP000314982">
    <property type="component" value="Unassembled WGS sequence"/>
</dbReference>
<reference evidence="2" key="2">
    <citation type="submission" date="2025-08" db="UniProtKB">
        <authorList>
            <consortium name="Ensembl"/>
        </authorList>
    </citation>
    <scope>IDENTIFICATION</scope>
</reference>
<feature type="chain" id="PRO_5021344555" description="Olfactomedin-like domain-containing protein" evidence="1">
    <location>
        <begin position="19"/>
        <end position="141"/>
    </location>
</feature>
<proteinExistence type="predicted"/>
<evidence type="ECO:0000256" key="1">
    <source>
        <dbReference type="SAM" id="SignalP"/>
    </source>
</evidence>
<organism evidence="2 3">
    <name type="scientific">Hucho hucho</name>
    <name type="common">huchen</name>
    <dbReference type="NCBI Taxonomy" id="62062"/>
    <lineage>
        <taxon>Eukaryota</taxon>
        <taxon>Metazoa</taxon>
        <taxon>Chordata</taxon>
        <taxon>Craniata</taxon>
        <taxon>Vertebrata</taxon>
        <taxon>Euteleostomi</taxon>
        <taxon>Actinopterygii</taxon>
        <taxon>Neopterygii</taxon>
        <taxon>Teleostei</taxon>
        <taxon>Protacanthopterygii</taxon>
        <taxon>Salmoniformes</taxon>
        <taxon>Salmonidae</taxon>
        <taxon>Salmoninae</taxon>
        <taxon>Hucho</taxon>
    </lineage>
</organism>
<evidence type="ECO:0000313" key="2">
    <source>
        <dbReference type="Ensembl" id="ENSHHUP00000051028.1"/>
    </source>
</evidence>
<sequence>MTTAVPFLLSLVLVLTNGQYYYQGLMDYLENRFLAIEDRMLIWHEQSNRYNTELRHFKKQTDEFIKGLNQDHGTLRQDLEGTGVRVDRVEREMDYIETQNPARPCVNQADRMVDVDLEVKERVKERKKGGEEDGYSRVLGE</sequence>
<evidence type="ECO:0000313" key="3">
    <source>
        <dbReference type="Proteomes" id="UP000314982"/>
    </source>
</evidence>
<reference evidence="3" key="1">
    <citation type="submission" date="2018-06" db="EMBL/GenBank/DDBJ databases">
        <title>Genome assembly of Danube salmon.</title>
        <authorList>
            <person name="Macqueen D.J."/>
            <person name="Gundappa M.K."/>
        </authorList>
    </citation>
    <scope>NUCLEOTIDE SEQUENCE [LARGE SCALE GENOMIC DNA]</scope>
</reference>
<dbReference type="GeneTree" id="ENSGT00940000158083"/>